<evidence type="ECO:0000259" key="3">
    <source>
        <dbReference type="Pfam" id="PF26605"/>
    </source>
</evidence>
<evidence type="ECO:0000256" key="2">
    <source>
        <dbReference type="SAM" id="Phobius"/>
    </source>
</evidence>
<feature type="region of interest" description="Disordered" evidence="1">
    <location>
        <begin position="1"/>
        <end position="42"/>
    </location>
</feature>
<keyword evidence="2" id="KW-1133">Transmembrane helix</keyword>
<feature type="compositionally biased region" description="Polar residues" evidence="1">
    <location>
        <begin position="22"/>
        <end position="33"/>
    </location>
</feature>
<feature type="transmembrane region" description="Helical" evidence="2">
    <location>
        <begin position="55"/>
        <end position="76"/>
    </location>
</feature>
<gene>
    <name evidence="4" type="ORF">PHYPSEUDO_006949</name>
</gene>
<keyword evidence="2" id="KW-0812">Transmembrane</keyword>
<evidence type="ECO:0000256" key="1">
    <source>
        <dbReference type="SAM" id="MobiDB-lite"/>
    </source>
</evidence>
<dbReference type="EMBL" id="JAGDFM010000283">
    <property type="protein sequence ID" value="KAG7380648.1"/>
    <property type="molecule type" value="Genomic_DNA"/>
</dbReference>
<feature type="transmembrane region" description="Helical" evidence="2">
    <location>
        <begin position="353"/>
        <end position="369"/>
    </location>
</feature>
<dbReference type="OrthoDB" id="115706at2759"/>
<keyword evidence="2" id="KW-0472">Membrane</keyword>
<keyword evidence="5" id="KW-1185">Reference proteome</keyword>
<evidence type="ECO:0000313" key="5">
    <source>
        <dbReference type="Proteomes" id="UP000694044"/>
    </source>
</evidence>
<reference evidence="4" key="1">
    <citation type="submission" date="2021-02" db="EMBL/GenBank/DDBJ databases">
        <authorList>
            <person name="Palmer J.M."/>
        </authorList>
    </citation>
    <scope>NUCLEOTIDE SEQUENCE</scope>
    <source>
        <strain evidence="4">SCRP734</strain>
    </source>
</reference>
<sequence length="728" mass="80183">MKNPTGKLQEPEEDGAREVFSPQASTLPSQSSPKKVYPAGTKCDRKHSLSKTKEVIALVVCICLAWTIWLIFLNVAPNHTVNRIMRTETFDYGSFWLFIDASEALVILATLGLSIVAVAYVSVLVKLLWRKPTKQPRTRRSINQIHVNVLRKVESSLHEAVVNSSRSSRVATATIALAASLSQADSSTTKVTCCFSIKYSSPARLLCLSPFCTLIVAANALSCAAIMFISHDRAPRVEIFIDILFDFMVVVAYPMLVIVYCLSTFSFNRAKLAINLEVFPPGWYEQSASVIVDPAESAVIYQALKTLRIMSVLTLFTRIGVNLTLCFRLWQVAELIQSPGKLRSSVYPKRNRPAATLLVLLAILLVLFAEESLRTSNLACQPHPECVVNARRWTRLDSGSSTQCPCLILVDRDIAPATYAEWMNPRDVTANVAQLASTGDLQTLQLTNCFLPVLPDELRRCSNLRHLSLEYTHTQTFPPWANEFTKLEFLHIESKSFSAMAALSEDLFDGMASLTFIHLAAFSSMVKLPSLNGLTNLKSLTLAGFLFLEELPAFDNLHNLERLVLAILPSLNALPDFAPVKKLTSFATLDRGAWCCNGFLGDCDLSNDKCGVHPVWGLPAATCLASESKATEATLASATKFSFSICGAVLGPEAVQGTPTEETMAVCKGAMYRQCNNPNELEAMCYNVRFMGITCTPNSYAIEMRRRQIAQSVGDPCDPEVEAWLGCV</sequence>
<organism evidence="4 5">
    <name type="scientific">Phytophthora pseudosyringae</name>
    <dbReference type="NCBI Taxonomy" id="221518"/>
    <lineage>
        <taxon>Eukaryota</taxon>
        <taxon>Sar</taxon>
        <taxon>Stramenopiles</taxon>
        <taxon>Oomycota</taxon>
        <taxon>Peronosporomycetes</taxon>
        <taxon>Peronosporales</taxon>
        <taxon>Peronosporaceae</taxon>
        <taxon>Phytophthora</taxon>
    </lineage>
</organism>
<feature type="domain" description="WLGC" evidence="3">
    <location>
        <begin position="662"/>
        <end position="727"/>
    </location>
</feature>
<dbReference type="PANTHER" id="PTHR45752">
    <property type="entry name" value="LEUCINE-RICH REPEAT-CONTAINING"/>
    <property type="match status" value="1"/>
</dbReference>
<feature type="transmembrane region" description="Helical" evidence="2">
    <location>
        <begin position="205"/>
        <end position="227"/>
    </location>
</feature>
<feature type="transmembrane region" description="Helical" evidence="2">
    <location>
        <begin position="239"/>
        <end position="262"/>
    </location>
</feature>
<dbReference type="InterPro" id="IPR058256">
    <property type="entry name" value="WLGC"/>
</dbReference>
<evidence type="ECO:0000313" key="4">
    <source>
        <dbReference type="EMBL" id="KAG7380648.1"/>
    </source>
</evidence>
<dbReference type="PANTHER" id="PTHR45752:SF195">
    <property type="entry name" value="LEUCINE-RICH REPEAT (LRR) FAMILY PROTEIN-RELATED"/>
    <property type="match status" value="1"/>
</dbReference>
<feature type="transmembrane region" description="Helical" evidence="2">
    <location>
        <begin position="104"/>
        <end position="129"/>
    </location>
</feature>
<protein>
    <recommendedName>
        <fullName evidence="3">WLGC domain-containing protein</fullName>
    </recommendedName>
</protein>
<dbReference type="AlphaFoldDB" id="A0A8T1VKD4"/>
<proteinExistence type="predicted"/>
<accession>A0A8T1VKD4</accession>
<dbReference type="Pfam" id="PF26605">
    <property type="entry name" value="WLGC"/>
    <property type="match status" value="1"/>
</dbReference>
<dbReference type="Proteomes" id="UP000694044">
    <property type="component" value="Unassembled WGS sequence"/>
</dbReference>
<comment type="caution">
    <text evidence="4">The sequence shown here is derived from an EMBL/GenBank/DDBJ whole genome shotgun (WGS) entry which is preliminary data.</text>
</comment>
<name>A0A8T1VKD4_9STRA</name>
<dbReference type="InterPro" id="IPR050715">
    <property type="entry name" value="LRR-SigEffector_domain"/>
</dbReference>